<accession>A0A8H8RC98</accession>
<evidence type="ECO:0000313" key="1">
    <source>
        <dbReference type="EMBL" id="TVY32580.1"/>
    </source>
</evidence>
<name>A0A8H8RC98_9HELO</name>
<dbReference type="Proteomes" id="UP000443090">
    <property type="component" value="Unassembled WGS sequence"/>
</dbReference>
<dbReference type="OrthoDB" id="3562262at2759"/>
<dbReference type="EMBL" id="QGMI01001647">
    <property type="protein sequence ID" value="TVY32580.1"/>
    <property type="molecule type" value="Genomic_DNA"/>
</dbReference>
<sequence length="76" mass="8923">MFLTKTSKNSKITILGKLFKALRRDKIKGLIGNSIFRFKRFNTAKHASLRIFNSQIVDKVKRKVIEILYKKSRLII</sequence>
<dbReference type="AlphaFoldDB" id="A0A8H8RC98"/>
<reference evidence="1 2" key="1">
    <citation type="submission" date="2018-05" db="EMBL/GenBank/DDBJ databases">
        <title>Genome sequencing and assembly of the regulated plant pathogen Lachnellula willkommii and related sister species for the development of diagnostic species identification markers.</title>
        <authorList>
            <person name="Giroux E."/>
            <person name="Bilodeau G."/>
        </authorList>
    </citation>
    <scope>NUCLEOTIDE SEQUENCE [LARGE SCALE GENOMIC DNA]</scope>
    <source>
        <strain evidence="1 2">CBS 160.35</strain>
    </source>
</reference>
<gene>
    <name evidence="1" type="ORF">LOCC1_G008615</name>
</gene>
<organism evidence="1 2">
    <name type="scientific">Lachnellula occidentalis</name>
    <dbReference type="NCBI Taxonomy" id="215460"/>
    <lineage>
        <taxon>Eukaryota</taxon>
        <taxon>Fungi</taxon>
        <taxon>Dikarya</taxon>
        <taxon>Ascomycota</taxon>
        <taxon>Pezizomycotina</taxon>
        <taxon>Leotiomycetes</taxon>
        <taxon>Helotiales</taxon>
        <taxon>Lachnaceae</taxon>
        <taxon>Lachnellula</taxon>
    </lineage>
</organism>
<comment type="caution">
    <text evidence="1">The sequence shown here is derived from an EMBL/GenBank/DDBJ whole genome shotgun (WGS) entry which is preliminary data.</text>
</comment>
<proteinExistence type="predicted"/>
<keyword evidence="2" id="KW-1185">Reference proteome</keyword>
<protein>
    <submittedName>
        <fullName evidence="1">Uncharacterized protein</fullName>
    </submittedName>
</protein>
<evidence type="ECO:0000313" key="2">
    <source>
        <dbReference type="Proteomes" id="UP000443090"/>
    </source>
</evidence>